<dbReference type="GeneID" id="30855465"/>
<accession>A0A1L3KND7</accession>
<sequence>MPNRDMYGIKIVIILTLTAFSFKLVKGLLPGDPFGPVRARDYALWDCRSSGPGLSSPIPKRPNCTAISHRDKTRVEGQVTIWKIDTSLWKVEACECFSETVTATCVSPLFGLESKSTKREFSPANYTYCLQSCLDIDSGSLTQSEIHGVIVSGKDPEYDCPMWGTRSVIVTITSVMRLTLIVDHDSDVMTGAVNFARPCKYNETKCPTVKGGFVFWKQLMKPSDRCNLKATGLSEICSLHGDTELSIHCPLTKAIYHLGHHQIIPTVACSWVGNESKIDVYKTLEGVWISGRSKAGGNLVDWIKTHQQGDQSVVFTQSSPKTNGSHILGLTGPQLAWLEDSWVKKSSEERSYLELQLCREAQHSWDLAWNLRHIAPMAAASIWTKTPHTISTLFSGFVLSWPCKEVYQYRFLKNENCSENWPIEYSDGIAIHTGFLEPVSYRITQRRGRMSCRISPGFLFRINDSHVVNLATRDFSPVPESYFAVDPVPVFHSHVFYSPSLYSVEELGGQSQYETLVELHHDHLRQAIYALSNSHEISTDEKLDALAPIDKATSIIGHYLGSTMDKILNSITLVITLVILLMTIVYVAKCFCTCYFTPFNCIKYARRPKSSSNENIPLRRRYL</sequence>
<dbReference type="Proteomes" id="UP000203224">
    <property type="component" value="Segment"/>
</dbReference>
<dbReference type="RefSeq" id="YP_009337814.1">
    <property type="nucleotide sequence ID" value="NC_033267.1"/>
</dbReference>
<keyword evidence="1" id="KW-1133">Transmembrane helix</keyword>
<protein>
    <submittedName>
        <fullName evidence="2">Putative glycoprotein</fullName>
    </submittedName>
</protein>
<name>A0A1L3KND7_9RHAB</name>
<keyword evidence="3" id="KW-1185">Reference proteome</keyword>
<proteinExistence type="predicted"/>
<dbReference type="OrthoDB" id="22493at10239"/>
<evidence type="ECO:0000313" key="3">
    <source>
        <dbReference type="Proteomes" id="UP000203224"/>
    </source>
</evidence>
<evidence type="ECO:0000313" key="2">
    <source>
        <dbReference type="EMBL" id="APG78815.1"/>
    </source>
</evidence>
<evidence type="ECO:0000256" key="1">
    <source>
        <dbReference type="SAM" id="Phobius"/>
    </source>
</evidence>
<organism evidence="2">
    <name type="scientific">Hubei rhabdo-like virus 9</name>
    <dbReference type="NCBI Taxonomy" id="1923193"/>
    <lineage>
        <taxon>Viruses</taxon>
        <taxon>Riboviria</taxon>
        <taxon>Orthornavirae</taxon>
        <taxon>Negarnaviricota</taxon>
        <taxon>Haploviricotina</taxon>
        <taxon>Monjiviricetes</taxon>
        <taxon>Mononegavirales</taxon>
        <taxon>Rhabdoviridae</taxon>
        <taxon>Deltarhabdovirinae</taxon>
        <taxon>Betanemrhavirus</taxon>
        <taxon>Betanemrhavirus hubei</taxon>
    </lineage>
</organism>
<keyword evidence="1" id="KW-0812">Transmembrane</keyword>
<keyword evidence="1" id="KW-0472">Membrane</keyword>
<feature type="transmembrane region" description="Helical" evidence="1">
    <location>
        <begin position="573"/>
        <end position="597"/>
    </location>
</feature>
<reference evidence="2" key="1">
    <citation type="journal article" date="2016" name="Nature">
        <title>Redefining the invertebrate RNA virosphere.</title>
        <authorList>
            <person name="Shi M."/>
            <person name="Lin X.D."/>
            <person name="Tian J.H."/>
            <person name="Chen L.J."/>
            <person name="Chen X."/>
            <person name="Li C.X."/>
            <person name="Qin X.C."/>
            <person name="Li J."/>
            <person name="Cao J.P."/>
            <person name="Eden J.S."/>
            <person name="Buchmann J."/>
            <person name="Wang W."/>
            <person name="Xu J."/>
            <person name="Holmes E.C."/>
            <person name="Zhang Y.Z."/>
        </authorList>
    </citation>
    <scope>NUCLEOTIDE SEQUENCE [LARGE SCALE GENOMIC DNA]</scope>
    <source>
        <strain evidence="2">WHZHC73015</strain>
    </source>
</reference>
<dbReference type="KEGG" id="vg:30855465"/>
<dbReference type="EMBL" id="KX884448">
    <property type="protein sequence ID" value="APG78815.1"/>
    <property type="molecule type" value="Genomic_RNA"/>
</dbReference>